<dbReference type="SMART" id="SM00698">
    <property type="entry name" value="MORN"/>
    <property type="match status" value="8"/>
</dbReference>
<sequence>MSKISAFGTVYIMGDIWTKLAKTLFITSGLPLLGLVTMAKPAIAQAIITLPNGIRCEGQFNGFTGRGICEYPEGYYRGTIVNGQRQGQGVFYFSEGNGGGDDNLATIYEGQFSNDRPNGRGRFIYGNDDRYDGEVLNGIPHGTGQFTFRSLETENFLFVVNNNLITMENVDKRDSRYFGGVRNGRPEGRGTFVYGICQAYGAELRCLRYDGMFRNGVPHGQGTMTTPACLVRGGQVVCSRFTGNFYRGQPNGPGQIITANGDRCQGEFNDFTFTGRGTCTYTNGDRYSGELRFGAPHGIGVATYANGQSYRGEFVFGAPRGISRAR</sequence>
<proteinExistence type="predicted"/>
<dbReference type="SUPFAM" id="SSF82185">
    <property type="entry name" value="Histone H3 K4-specific methyltransferase SET7/9 N-terminal domain"/>
    <property type="match status" value="3"/>
</dbReference>
<dbReference type="Pfam" id="PF02493">
    <property type="entry name" value="MORN"/>
    <property type="match status" value="8"/>
</dbReference>
<evidence type="ECO:0000313" key="3">
    <source>
        <dbReference type="Proteomes" id="UP001526426"/>
    </source>
</evidence>
<organism evidence="2 3">
    <name type="scientific">Spirulina subsalsa FACHB-351</name>
    <dbReference type="NCBI Taxonomy" id="234711"/>
    <lineage>
        <taxon>Bacteria</taxon>
        <taxon>Bacillati</taxon>
        <taxon>Cyanobacteriota</taxon>
        <taxon>Cyanophyceae</taxon>
        <taxon>Spirulinales</taxon>
        <taxon>Spirulinaceae</taxon>
        <taxon>Spirulina</taxon>
    </lineage>
</organism>
<dbReference type="RefSeq" id="WP_265265731.1">
    <property type="nucleotide sequence ID" value="NZ_JAIHOM010000093.1"/>
</dbReference>
<reference evidence="2 3" key="1">
    <citation type="submission" date="2021-08" db="EMBL/GenBank/DDBJ databases">
        <title>Draft genome sequence of Spirulina subsalsa with high tolerance to salinity and hype-accumulation of phycocyanin.</title>
        <authorList>
            <person name="Pei H."/>
            <person name="Jiang L."/>
        </authorList>
    </citation>
    <scope>NUCLEOTIDE SEQUENCE [LARGE SCALE GENOMIC DNA]</scope>
    <source>
        <strain evidence="2 3">FACHB-351</strain>
    </source>
</reference>
<dbReference type="Gene3D" id="2.20.110.10">
    <property type="entry name" value="Histone H3 K4-specific methyltransferase SET7/9 N-terminal domain"/>
    <property type="match status" value="3"/>
</dbReference>
<keyword evidence="3" id="KW-1185">Reference proteome</keyword>
<name>A0ABT3L8L4_9CYAN</name>
<dbReference type="InterPro" id="IPR003409">
    <property type="entry name" value="MORN"/>
</dbReference>
<dbReference type="Proteomes" id="UP001526426">
    <property type="component" value="Unassembled WGS sequence"/>
</dbReference>
<evidence type="ECO:0008006" key="4">
    <source>
        <dbReference type="Google" id="ProtNLM"/>
    </source>
</evidence>
<dbReference type="PANTHER" id="PTHR43215:SF14">
    <property type="entry name" value="RADIAL SPOKE HEAD 1 HOMOLOG"/>
    <property type="match status" value="1"/>
</dbReference>
<keyword evidence="1" id="KW-0677">Repeat</keyword>
<dbReference type="PANTHER" id="PTHR43215">
    <property type="entry name" value="RADIAL SPOKE HEAD 1 HOMOLOG"/>
    <property type="match status" value="1"/>
</dbReference>
<accession>A0ABT3L8L4</accession>
<dbReference type="EMBL" id="JAIHOM010000093">
    <property type="protein sequence ID" value="MCW6037856.1"/>
    <property type="molecule type" value="Genomic_DNA"/>
</dbReference>
<protein>
    <recommendedName>
        <fullName evidence="4">MORN repeat-containing protein</fullName>
    </recommendedName>
</protein>
<evidence type="ECO:0000313" key="2">
    <source>
        <dbReference type="EMBL" id="MCW6037856.1"/>
    </source>
</evidence>
<comment type="caution">
    <text evidence="2">The sequence shown here is derived from an EMBL/GenBank/DDBJ whole genome shotgun (WGS) entry which is preliminary data.</text>
</comment>
<gene>
    <name evidence="2" type="ORF">K4A83_16475</name>
</gene>
<evidence type="ECO:0000256" key="1">
    <source>
        <dbReference type="ARBA" id="ARBA00022737"/>
    </source>
</evidence>